<dbReference type="PANTHER" id="PTHR47966:SF1">
    <property type="entry name" value="ASPARTYL PROTEINASE"/>
    <property type="match status" value="1"/>
</dbReference>
<feature type="domain" description="Peptidase A1" evidence="6">
    <location>
        <begin position="117"/>
        <end position="448"/>
    </location>
</feature>
<keyword evidence="2" id="KW-0645">Protease</keyword>
<evidence type="ECO:0000256" key="4">
    <source>
        <dbReference type="ARBA" id="ARBA00022801"/>
    </source>
</evidence>
<dbReference type="PROSITE" id="PS51767">
    <property type="entry name" value="PEPTIDASE_A1"/>
    <property type="match status" value="1"/>
</dbReference>
<evidence type="ECO:0000313" key="7">
    <source>
        <dbReference type="EMBL" id="KAK3057900.1"/>
    </source>
</evidence>
<dbReference type="FunFam" id="2.40.70.10:FF:000092">
    <property type="entry name" value="Aspartic endopeptidase (AP1)"/>
    <property type="match status" value="1"/>
</dbReference>
<dbReference type="Gene3D" id="2.40.70.10">
    <property type="entry name" value="Acid Proteases"/>
    <property type="match status" value="2"/>
</dbReference>
<keyword evidence="4" id="KW-0378">Hydrolase</keyword>
<dbReference type="InterPro" id="IPR033121">
    <property type="entry name" value="PEPTIDASE_A1"/>
</dbReference>
<evidence type="ECO:0000259" key="6">
    <source>
        <dbReference type="PROSITE" id="PS51767"/>
    </source>
</evidence>
<dbReference type="PANTHER" id="PTHR47966">
    <property type="entry name" value="BETA-SITE APP-CLEAVING ENZYME, ISOFORM A-RELATED"/>
    <property type="match status" value="1"/>
</dbReference>
<protein>
    <recommendedName>
        <fullName evidence="6">Peptidase A1 domain-containing protein</fullName>
    </recommendedName>
</protein>
<evidence type="ECO:0000256" key="2">
    <source>
        <dbReference type="ARBA" id="ARBA00022670"/>
    </source>
</evidence>
<sequence length="494" mass="53645">MPFNPSQLTRVQLRKNPNYQRHGRKSYAYALQKCTHSPSPLLSQSTDLKQDNIGPTLEGPFAMIDQIEQTGSQAVMRTIGKKIGGKAYSKGQTLVMRDASGKSVPVPTTDVQHDSMYLSDVGVGTPKQMLKLDFDTGSADCWVWSSELEPAVKTQGKATGHAIFDTTKSGTWKPESGSTWQIQYGDGSGASGTVGKDTLTVGGLCVENQAIETANKMSARFEQNTGDGLLGLAWGKINQVRPVQAKTPVENMISQKDIPQTAELFTAYLGSYRDKANPDHGESFYTFGYIDQDVLKASGVTEPYYCPVDDSQGFWQFSSATATVNGHIIDRSSNSAIADTGTTLALVSDDLCEQIYAAIPGAKKDKFQQGWVFPLSVPIEKLPTVQFAVGSKLFTVLGEDLQYAPTGDGFYYGGIQSRGDLPFDILGDTFLKNVYAIFDQGNKRFGCVQRIEPESKKVSSSPSGGQGTLGSSGAGLKDWFGKWLESLWKLLGFR</sequence>
<evidence type="ECO:0000256" key="5">
    <source>
        <dbReference type="PIRSR" id="PIRSR601461-1"/>
    </source>
</evidence>
<gene>
    <name evidence="7" type="ORF">LTR09_000976</name>
</gene>
<evidence type="ECO:0000256" key="1">
    <source>
        <dbReference type="ARBA" id="ARBA00007447"/>
    </source>
</evidence>
<dbReference type="InterPro" id="IPR021109">
    <property type="entry name" value="Peptidase_aspartic_dom_sf"/>
</dbReference>
<name>A0AAJ0GI10_9PEZI</name>
<feature type="active site" evidence="5">
    <location>
        <position position="339"/>
    </location>
</feature>
<reference evidence="7" key="1">
    <citation type="submission" date="2023-04" db="EMBL/GenBank/DDBJ databases">
        <title>Black Yeasts Isolated from many extreme environments.</title>
        <authorList>
            <person name="Coleine C."/>
            <person name="Stajich J.E."/>
            <person name="Selbmann L."/>
        </authorList>
    </citation>
    <scope>NUCLEOTIDE SEQUENCE</scope>
    <source>
        <strain evidence="7">CCFEE 5312</strain>
    </source>
</reference>
<evidence type="ECO:0000313" key="8">
    <source>
        <dbReference type="Proteomes" id="UP001271007"/>
    </source>
</evidence>
<keyword evidence="3" id="KW-0064">Aspartyl protease</keyword>
<dbReference type="SUPFAM" id="SSF50630">
    <property type="entry name" value="Acid proteases"/>
    <property type="match status" value="1"/>
</dbReference>
<dbReference type="AlphaFoldDB" id="A0AAJ0GI10"/>
<comment type="similarity">
    <text evidence="1">Belongs to the peptidase A1 family.</text>
</comment>
<evidence type="ECO:0000256" key="3">
    <source>
        <dbReference type="ARBA" id="ARBA00022750"/>
    </source>
</evidence>
<dbReference type="InterPro" id="IPR034163">
    <property type="entry name" value="Aspergillopepsin-like_cat_dom"/>
</dbReference>
<dbReference type="Proteomes" id="UP001271007">
    <property type="component" value="Unassembled WGS sequence"/>
</dbReference>
<dbReference type="PRINTS" id="PR00792">
    <property type="entry name" value="PEPSIN"/>
</dbReference>
<dbReference type="EMBL" id="JAWDJX010000002">
    <property type="protein sequence ID" value="KAK3057900.1"/>
    <property type="molecule type" value="Genomic_DNA"/>
</dbReference>
<comment type="caution">
    <text evidence="7">The sequence shown here is derived from an EMBL/GenBank/DDBJ whole genome shotgun (WGS) entry which is preliminary data.</text>
</comment>
<dbReference type="GO" id="GO:0004190">
    <property type="term" value="F:aspartic-type endopeptidase activity"/>
    <property type="evidence" value="ECO:0007669"/>
    <property type="project" value="UniProtKB-KW"/>
</dbReference>
<organism evidence="7 8">
    <name type="scientific">Extremus antarcticus</name>
    <dbReference type="NCBI Taxonomy" id="702011"/>
    <lineage>
        <taxon>Eukaryota</taxon>
        <taxon>Fungi</taxon>
        <taxon>Dikarya</taxon>
        <taxon>Ascomycota</taxon>
        <taxon>Pezizomycotina</taxon>
        <taxon>Dothideomycetes</taxon>
        <taxon>Dothideomycetidae</taxon>
        <taxon>Mycosphaerellales</taxon>
        <taxon>Extremaceae</taxon>
        <taxon>Extremus</taxon>
    </lineage>
</organism>
<dbReference type="CDD" id="cd06097">
    <property type="entry name" value="Aspergillopepsin_like"/>
    <property type="match status" value="1"/>
</dbReference>
<keyword evidence="8" id="KW-1185">Reference proteome</keyword>
<accession>A0AAJ0GI10</accession>
<dbReference type="InterPro" id="IPR001461">
    <property type="entry name" value="Aspartic_peptidase_A1"/>
</dbReference>
<dbReference type="Pfam" id="PF00026">
    <property type="entry name" value="Asp"/>
    <property type="match status" value="1"/>
</dbReference>
<feature type="active site" evidence="5">
    <location>
        <position position="135"/>
    </location>
</feature>
<proteinExistence type="inferred from homology"/>
<dbReference type="GO" id="GO:0006508">
    <property type="term" value="P:proteolysis"/>
    <property type="evidence" value="ECO:0007669"/>
    <property type="project" value="UniProtKB-KW"/>
</dbReference>